<feature type="region of interest" description="Disordered" evidence="1">
    <location>
        <begin position="1"/>
        <end position="73"/>
    </location>
</feature>
<dbReference type="EMBL" id="OU503057">
    <property type="protein sequence ID" value="CAI9785614.1"/>
    <property type="molecule type" value="Genomic_DNA"/>
</dbReference>
<sequence>MDSKEATAFPVSETSTGSSSSSSYVSNNQNLLKTSVVDSDGKDNCEYGIKDSVSDEEDEGGYVSGQEEFEPASEKLVLTGADGEAVGKGAEDRDFDEASGLSMAKFDALPISGVSENNSGVEKGINDDEKDGVLLGKDSVDGSVAIADSDTIESKVAGLDGLEAKGEIQNSNLDEGAKGSGGDFLDSFENKEVENVELNAEKKVEEVEMDRDKAEKNQKTESLTSEAPATEQDAKGDSVEPAESELAEAGGVKFTSEGDSVVGTIDVDTPGPGVAVVQPTDGDIKMEEVPVDESVELVGAAIEISRGSEESSSVEITSEGDSVVDTIHVDMPRQGVDVVGEVGPEVEKVEVPADENVEPVGAACETNHGVEEARSVEFTTEGDSIVDTITVDTLVPTVPGVVVVRETDEEIERVKVPVDENAEPVYESSEFKPIEPDNNAVADEKDEKIDARAVDDVANGVHMGVTTNDLVDGDGAQDVENIVKKSENRFNTVAVSEIGTGMKISNDREVGLLSGTAGADGDTNGKYAHVNVGDQLEEGVHEESEPEPFFEPHEIREDEGQYQTNEEADHEDLISDEATDGMIFGSSEAAKQFIEELERGSGGGSRTDSSLEHPQGIDGQIVTDSEEEEADTDEEGDGKEFFDSAALAALLKAATGADSDSGSITITSQDGSRLFSVERPAGLGSSLRSLRPAPQPNRPNIFTPSTFSGRGESEDTLSEAEKKKLEKLPQLRVNFLRLVRKRNWRSYSRSELNF</sequence>
<organism evidence="2 3">
    <name type="scientific">Fraxinus pennsylvanica</name>
    <dbReference type="NCBI Taxonomy" id="56036"/>
    <lineage>
        <taxon>Eukaryota</taxon>
        <taxon>Viridiplantae</taxon>
        <taxon>Streptophyta</taxon>
        <taxon>Embryophyta</taxon>
        <taxon>Tracheophyta</taxon>
        <taxon>Spermatophyta</taxon>
        <taxon>Magnoliopsida</taxon>
        <taxon>eudicotyledons</taxon>
        <taxon>Gunneridae</taxon>
        <taxon>Pentapetalae</taxon>
        <taxon>asterids</taxon>
        <taxon>lamiids</taxon>
        <taxon>Lamiales</taxon>
        <taxon>Oleaceae</taxon>
        <taxon>Oleeae</taxon>
        <taxon>Fraxinus</taxon>
    </lineage>
</organism>
<feature type="region of interest" description="Disordered" evidence="1">
    <location>
        <begin position="598"/>
        <end position="639"/>
    </location>
</feature>
<dbReference type="AlphaFoldDB" id="A0AAD2ADF6"/>
<name>A0AAD2ADF6_9LAMI</name>
<feature type="compositionally biased region" description="Low complexity" evidence="1">
    <location>
        <begin position="11"/>
        <end position="26"/>
    </location>
</feature>
<reference evidence="2" key="1">
    <citation type="submission" date="2023-05" db="EMBL/GenBank/DDBJ databases">
        <authorList>
            <person name="Huff M."/>
        </authorList>
    </citation>
    <scope>NUCLEOTIDE SEQUENCE</scope>
</reference>
<feature type="compositionally biased region" description="Polar residues" evidence="1">
    <location>
        <begin position="698"/>
        <end position="708"/>
    </location>
</feature>
<feature type="compositionally biased region" description="Polar residues" evidence="1">
    <location>
        <begin position="27"/>
        <end position="37"/>
    </location>
</feature>
<accession>A0AAD2ADF6</accession>
<feature type="compositionally biased region" description="Acidic residues" evidence="1">
    <location>
        <begin position="624"/>
        <end position="637"/>
    </location>
</feature>
<feature type="region of interest" description="Disordered" evidence="1">
    <location>
        <begin position="168"/>
        <end position="267"/>
    </location>
</feature>
<evidence type="ECO:0000256" key="1">
    <source>
        <dbReference type="SAM" id="MobiDB-lite"/>
    </source>
</evidence>
<gene>
    <name evidence="2" type="ORF">FPE_LOCUS33044</name>
</gene>
<evidence type="ECO:0000313" key="3">
    <source>
        <dbReference type="Proteomes" id="UP000834106"/>
    </source>
</evidence>
<keyword evidence="3" id="KW-1185">Reference proteome</keyword>
<feature type="compositionally biased region" description="Basic and acidic residues" evidence="1">
    <location>
        <begin position="188"/>
        <end position="219"/>
    </location>
</feature>
<proteinExistence type="predicted"/>
<feature type="region of interest" description="Disordered" evidence="1">
    <location>
        <begin position="684"/>
        <end position="721"/>
    </location>
</feature>
<evidence type="ECO:0000313" key="2">
    <source>
        <dbReference type="EMBL" id="CAI9785614.1"/>
    </source>
</evidence>
<dbReference type="Proteomes" id="UP000834106">
    <property type="component" value="Chromosome 22"/>
</dbReference>
<feature type="compositionally biased region" description="Basic and acidic residues" evidence="1">
    <location>
        <begin position="39"/>
        <end position="53"/>
    </location>
</feature>
<feature type="region of interest" description="Disordered" evidence="1">
    <location>
        <begin position="112"/>
        <end position="132"/>
    </location>
</feature>
<protein>
    <submittedName>
        <fullName evidence="2">Uncharacterized protein</fullName>
    </submittedName>
</protein>